<reference evidence="12 13" key="1">
    <citation type="submission" date="2018-06" db="EMBL/GenBank/DDBJ databases">
        <title>Genomic Encyclopedia of Archaeal and Bacterial Type Strains, Phase II (KMG-II): from individual species to whole genera.</title>
        <authorList>
            <person name="Goeker M."/>
        </authorList>
    </citation>
    <scope>NUCLEOTIDE SEQUENCE [LARGE SCALE GENOMIC DNA]</scope>
    <source>
        <strain evidence="12 13">DSM 27372</strain>
    </source>
</reference>
<dbReference type="PIRSF" id="PIRSF006113">
    <property type="entry name" value="PTP_synth"/>
    <property type="match status" value="1"/>
</dbReference>
<comment type="similarity">
    <text evidence="2 9">Belongs to the PTPS family. QueD subfamily.</text>
</comment>
<protein>
    <recommendedName>
        <fullName evidence="3 9">6-carboxy-5,6,7,8-tetrahydropterin synthase</fullName>
        <ecNumber evidence="9">4.-.-.-</ecNumber>
    </recommendedName>
</protein>
<dbReference type="UniPathway" id="UPA00391"/>
<evidence type="ECO:0000256" key="3">
    <source>
        <dbReference type="ARBA" id="ARBA00018141"/>
    </source>
</evidence>
<comment type="catalytic activity">
    <reaction evidence="8 9">
        <text>7,8-dihydroneopterin 3'-triphosphate + H2O = 6-carboxy-5,6,7,8-tetrahydropterin + triphosphate + acetaldehyde + 2 H(+)</text>
        <dbReference type="Rhea" id="RHEA:27966"/>
        <dbReference type="ChEBI" id="CHEBI:15343"/>
        <dbReference type="ChEBI" id="CHEBI:15377"/>
        <dbReference type="ChEBI" id="CHEBI:15378"/>
        <dbReference type="ChEBI" id="CHEBI:18036"/>
        <dbReference type="ChEBI" id="CHEBI:58462"/>
        <dbReference type="ChEBI" id="CHEBI:61032"/>
        <dbReference type="EC" id="4.1.2.50"/>
    </reaction>
</comment>
<evidence type="ECO:0000256" key="5">
    <source>
        <dbReference type="ARBA" id="ARBA00022785"/>
    </source>
</evidence>
<comment type="caution">
    <text evidence="12">The sequence shown here is derived from an EMBL/GenBank/DDBJ whole genome shotgun (WGS) entry which is preliminary data.</text>
</comment>
<dbReference type="GO" id="GO:0008616">
    <property type="term" value="P:tRNA queuosine(34) biosynthetic process"/>
    <property type="evidence" value="ECO:0007669"/>
    <property type="project" value="UniProtKB-KW"/>
</dbReference>
<organism evidence="12 13">
    <name type="scientific">Pedobacter nutrimenti</name>
    <dbReference type="NCBI Taxonomy" id="1241337"/>
    <lineage>
        <taxon>Bacteria</taxon>
        <taxon>Pseudomonadati</taxon>
        <taxon>Bacteroidota</taxon>
        <taxon>Sphingobacteriia</taxon>
        <taxon>Sphingobacteriales</taxon>
        <taxon>Sphingobacteriaceae</taxon>
        <taxon>Pedobacter</taxon>
    </lineage>
</organism>
<dbReference type="EMBL" id="QKLU01000007">
    <property type="protein sequence ID" value="PYF71516.1"/>
    <property type="molecule type" value="Genomic_DNA"/>
</dbReference>
<evidence type="ECO:0000313" key="12">
    <source>
        <dbReference type="EMBL" id="PYF71516.1"/>
    </source>
</evidence>
<evidence type="ECO:0000256" key="8">
    <source>
        <dbReference type="ARBA" id="ARBA00048807"/>
    </source>
</evidence>
<sequence length="117" mass="13304">MIIYKCFSFDAAHFLPNVPAGHKCGRMHGHTYHLKVFVSGEIDPESCWFMDFSDLKAIVNPLIKRLDHHTLNEIDGLENPTSESLMVWIWEKLKPLLPALVKLELQETPGSGVIYEG</sequence>
<keyword evidence="7 9" id="KW-0456">Lyase</keyword>
<keyword evidence="5 9" id="KW-0671">Queuosine biosynthesis</keyword>
<dbReference type="PANTHER" id="PTHR12589:SF7">
    <property type="entry name" value="6-PYRUVOYL TETRAHYDROBIOPTERIN SYNTHASE"/>
    <property type="match status" value="1"/>
</dbReference>
<proteinExistence type="inferred from homology"/>
<dbReference type="Proteomes" id="UP000248198">
    <property type="component" value="Unassembled WGS sequence"/>
</dbReference>
<feature type="active site" description="Charge relay system" evidence="10">
    <location>
        <position position="68"/>
    </location>
</feature>
<dbReference type="Pfam" id="PF01242">
    <property type="entry name" value="PTPS"/>
    <property type="match status" value="1"/>
</dbReference>
<evidence type="ECO:0000256" key="4">
    <source>
        <dbReference type="ARBA" id="ARBA00022723"/>
    </source>
</evidence>
<feature type="active site" description="Proton acceptor" evidence="10">
    <location>
        <position position="24"/>
    </location>
</feature>
<dbReference type="OrthoDB" id="9804698at2"/>
<dbReference type="PANTHER" id="PTHR12589">
    <property type="entry name" value="PYRUVOYL TETRAHYDROBIOPTERIN SYNTHASE"/>
    <property type="match status" value="1"/>
</dbReference>
<dbReference type="SUPFAM" id="SSF55620">
    <property type="entry name" value="Tetrahydrobiopterin biosynthesis enzymes-like"/>
    <property type="match status" value="1"/>
</dbReference>
<dbReference type="FunFam" id="3.30.479.10:FF:000001">
    <property type="entry name" value="6-carboxy-5,6,7,8-tetrahydropterin synthase"/>
    <property type="match status" value="1"/>
</dbReference>
<comment type="pathway">
    <text evidence="1 9">Purine metabolism; 7-cyano-7-deazaguanine biosynthesis.</text>
</comment>
<keyword evidence="4 9" id="KW-0479">Metal-binding</keyword>
<dbReference type="InterPro" id="IPR038418">
    <property type="entry name" value="6-PTP_synth/QueD_sf"/>
</dbReference>
<dbReference type="GO" id="GO:0070497">
    <property type="term" value="F:6-carboxytetrahydropterin synthase activity"/>
    <property type="evidence" value="ECO:0007669"/>
    <property type="project" value="UniProtKB-EC"/>
</dbReference>
<dbReference type="EC" id="4.-.-.-" evidence="9"/>
<keyword evidence="13" id="KW-1185">Reference proteome</keyword>
<feature type="binding site" evidence="11">
    <location>
        <position position="13"/>
    </location>
    <ligand>
        <name>Zn(2+)</name>
        <dbReference type="ChEBI" id="CHEBI:29105"/>
    </ligand>
</feature>
<name>A0A318U9B3_9SPHI</name>
<evidence type="ECO:0000256" key="11">
    <source>
        <dbReference type="PIRSR" id="PIRSR006113-2"/>
    </source>
</evidence>
<accession>A0A318U9B3</accession>
<feature type="binding site" evidence="11">
    <location>
        <position position="30"/>
    </location>
    <ligand>
        <name>Zn(2+)</name>
        <dbReference type="ChEBI" id="CHEBI:29105"/>
    </ligand>
</feature>
<dbReference type="InterPro" id="IPR007115">
    <property type="entry name" value="6-PTP_synth/QueD"/>
</dbReference>
<dbReference type="AlphaFoldDB" id="A0A318U9B3"/>
<evidence type="ECO:0000256" key="9">
    <source>
        <dbReference type="PIRNR" id="PIRNR006113"/>
    </source>
</evidence>
<evidence type="ECO:0000313" key="13">
    <source>
        <dbReference type="Proteomes" id="UP000248198"/>
    </source>
</evidence>
<comment type="cofactor">
    <cofactor evidence="9 11">
        <name>Zn(2+)</name>
        <dbReference type="ChEBI" id="CHEBI:29105"/>
    </cofactor>
    <text evidence="9 11">Binds 1 zinc ion per subunit.</text>
</comment>
<dbReference type="NCBIfam" id="TIGR03367">
    <property type="entry name" value="queuosine_QueD"/>
    <property type="match status" value="1"/>
</dbReference>
<evidence type="ECO:0000256" key="6">
    <source>
        <dbReference type="ARBA" id="ARBA00022833"/>
    </source>
</evidence>
<evidence type="ECO:0000256" key="10">
    <source>
        <dbReference type="PIRSR" id="PIRSR006113-1"/>
    </source>
</evidence>
<keyword evidence="6 9" id="KW-0862">Zinc</keyword>
<dbReference type="GO" id="GO:0046872">
    <property type="term" value="F:metal ion binding"/>
    <property type="evidence" value="ECO:0007669"/>
    <property type="project" value="UniProtKB-KW"/>
</dbReference>
<evidence type="ECO:0000256" key="7">
    <source>
        <dbReference type="ARBA" id="ARBA00023239"/>
    </source>
</evidence>
<evidence type="ECO:0000256" key="2">
    <source>
        <dbReference type="ARBA" id="ARBA00008900"/>
    </source>
</evidence>
<feature type="active site" description="Charge relay system" evidence="10">
    <location>
        <position position="107"/>
    </location>
</feature>
<dbReference type="Gene3D" id="3.30.479.10">
    <property type="entry name" value="6-pyruvoyl tetrahydropterin synthase/QueD"/>
    <property type="match status" value="1"/>
</dbReference>
<evidence type="ECO:0000256" key="1">
    <source>
        <dbReference type="ARBA" id="ARBA00005061"/>
    </source>
</evidence>
<gene>
    <name evidence="12" type="ORF">B0O44_107131</name>
</gene>
<feature type="binding site" evidence="11">
    <location>
        <position position="28"/>
    </location>
    <ligand>
        <name>Zn(2+)</name>
        <dbReference type="ChEBI" id="CHEBI:29105"/>
    </ligand>
</feature>